<feature type="region of interest" description="Disordered" evidence="1">
    <location>
        <begin position="1"/>
        <end position="23"/>
    </location>
</feature>
<dbReference type="RefSeq" id="WP_242710880.1">
    <property type="nucleotide sequence ID" value="NZ_JALDAX010000008.1"/>
</dbReference>
<evidence type="ECO:0000256" key="1">
    <source>
        <dbReference type="SAM" id="MobiDB-lite"/>
    </source>
</evidence>
<name>A0ABS9XJV3_9ACTN</name>
<evidence type="ECO:0000313" key="2">
    <source>
        <dbReference type="EMBL" id="MCI3242349.1"/>
    </source>
</evidence>
<feature type="region of interest" description="Disordered" evidence="1">
    <location>
        <begin position="105"/>
        <end position="127"/>
    </location>
</feature>
<dbReference type="EMBL" id="JALDAX010000008">
    <property type="protein sequence ID" value="MCI3242349.1"/>
    <property type="molecule type" value="Genomic_DNA"/>
</dbReference>
<accession>A0ABS9XJV3</accession>
<evidence type="ECO:0000313" key="3">
    <source>
        <dbReference type="Proteomes" id="UP001165270"/>
    </source>
</evidence>
<protein>
    <submittedName>
        <fullName evidence="2">Uncharacterized protein</fullName>
    </submittedName>
</protein>
<sequence length="127" mass="13289">MAHDDHPRNQQPDSATELTVTVSGGTAADARAVVQVLEPVFGSPQDDLPAAEDVTVHTARFAHDPEHRSSGPGPAAGRLSGAVTLTVQGSPDAVATARDRLTQAFTAQDQGSVSGDQEQEWQLLLEP</sequence>
<feature type="compositionally biased region" description="Polar residues" evidence="1">
    <location>
        <begin position="9"/>
        <end position="23"/>
    </location>
</feature>
<keyword evidence="3" id="KW-1185">Reference proteome</keyword>
<proteinExistence type="predicted"/>
<comment type="caution">
    <text evidence="2">The sequence shown here is derived from an EMBL/GenBank/DDBJ whole genome shotgun (WGS) entry which is preliminary data.</text>
</comment>
<reference evidence="2" key="1">
    <citation type="submission" date="2022-03" db="EMBL/GenBank/DDBJ databases">
        <title>Streptomyces 7R015 and 7R016 isolated from Barleria lupulina in Thailand.</title>
        <authorList>
            <person name="Kanchanasin P."/>
            <person name="Phongsopitanun W."/>
            <person name="Tanasupawat S."/>
        </authorList>
    </citation>
    <scope>NUCLEOTIDE SEQUENCE</scope>
    <source>
        <strain evidence="2">7R016</strain>
    </source>
</reference>
<feature type="region of interest" description="Disordered" evidence="1">
    <location>
        <begin position="60"/>
        <end position="81"/>
    </location>
</feature>
<organism evidence="2 3">
    <name type="scientific">Streptomyces spinosisporus</name>
    <dbReference type="NCBI Taxonomy" id="2927582"/>
    <lineage>
        <taxon>Bacteria</taxon>
        <taxon>Bacillati</taxon>
        <taxon>Actinomycetota</taxon>
        <taxon>Actinomycetes</taxon>
        <taxon>Kitasatosporales</taxon>
        <taxon>Streptomycetaceae</taxon>
        <taxon>Streptomyces</taxon>
    </lineage>
</organism>
<feature type="compositionally biased region" description="Polar residues" evidence="1">
    <location>
        <begin position="105"/>
        <end position="116"/>
    </location>
</feature>
<gene>
    <name evidence="2" type="ORF">MQN93_21735</name>
</gene>
<dbReference type="Proteomes" id="UP001165270">
    <property type="component" value="Unassembled WGS sequence"/>
</dbReference>